<evidence type="ECO:0000313" key="8">
    <source>
        <dbReference type="Proteomes" id="UP001621714"/>
    </source>
</evidence>
<dbReference type="RefSeq" id="WP_405337368.1">
    <property type="nucleotide sequence ID" value="NZ_JBANFI010000002.1"/>
</dbReference>
<evidence type="ECO:0000256" key="1">
    <source>
        <dbReference type="ARBA" id="ARBA00009437"/>
    </source>
</evidence>
<name>A0ABW8PVZ1_9GAMM</name>
<evidence type="ECO:0000256" key="5">
    <source>
        <dbReference type="ARBA" id="ARBA00023163"/>
    </source>
</evidence>
<keyword evidence="2" id="KW-0805">Transcription regulation</keyword>
<dbReference type="PROSITE" id="PS50931">
    <property type="entry name" value="HTH_LYSR"/>
    <property type="match status" value="1"/>
</dbReference>
<dbReference type="Pfam" id="PF03466">
    <property type="entry name" value="LysR_substrate"/>
    <property type="match status" value="1"/>
</dbReference>
<evidence type="ECO:0000256" key="4">
    <source>
        <dbReference type="ARBA" id="ARBA00023159"/>
    </source>
</evidence>
<dbReference type="PANTHER" id="PTHR30346">
    <property type="entry name" value="TRANSCRIPTIONAL DUAL REGULATOR HCAR-RELATED"/>
    <property type="match status" value="1"/>
</dbReference>
<evidence type="ECO:0000256" key="2">
    <source>
        <dbReference type="ARBA" id="ARBA00023015"/>
    </source>
</evidence>
<evidence type="ECO:0000313" key="7">
    <source>
        <dbReference type="EMBL" id="MFK7160161.1"/>
    </source>
</evidence>
<dbReference type="InterPro" id="IPR036388">
    <property type="entry name" value="WH-like_DNA-bd_sf"/>
</dbReference>
<dbReference type="InterPro" id="IPR005119">
    <property type="entry name" value="LysR_subst-bd"/>
</dbReference>
<sequence>MTLTELKYIVTLAQERHFGHAAEKCFVSQPTLSVAVKKLEEELGVALFERSKSAVQLTPIGERIVAQAHRVLEQAATIKELAQLGKDQLSTPLRIGAIYTIGPYLFPQLVSGLRALAPQMPLYIEENYTAVLRQRLRSTELDAILVALPFTEPDVLTRPLYEEPFELLLPKNHPWAEREAIPIQELTSQKLLMLGEGHCFRDQVLEACPGLEANLKNSDQTLVAEGGSLETLRHMVASGMGITVLPHSAVAHHQYNHEVLVTRPFADPAPSRQVALAWRASFPRPKAIEALAQAIHQFKPL</sequence>
<feature type="domain" description="HTH lysR-type" evidence="6">
    <location>
        <begin position="1"/>
        <end position="58"/>
    </location>
</feature>
<dbReference type="InterPro" id="IPR000847">
    <property type="entry name" value="LysR_HTH_N"/>
</dbReference>
<keyword evidence="3" id="KW-0238">DNA-binding</keyword>
<organism evidence="7 8">
    <name type="scientific">Marinospirillum alkalitolerans</name>
    <dbReference type="NCBI Taxonomy" id="3123374"/>
    <lineage>
        <taxon>Bacteria</taxon>
        <taxon>Pseudomonadati</taxon>
        <taxon>Pseudomonadota</taxon>
        <taxon>Gammaproteobacteria</taxon>
        <taxon>Oceanospirillales</taxon>
        <taxon>Oceanospirillaceae</taxon>
        <taxon>Marinospirillum</taxon>
    </lineage>
</organism>
<keyword evidence="5" id="KW-0804">Transcription</keyword>
<gene>
    <name evidence="7" type="ORF">V6U78_03810</name>
</gene>
<dbReference type="PANTHER" id="PTHR30346:SF26">
    <property type="entry name" value="HYDROGEN PEROXIDE-INDUCIBLE GENES ACTIVATOR"/>
    <property type="match status" value="1"/>
</dbReference>
<dbReference type="Proteomes" id="UP001621714">
    <property type="component" value="Unassembled WGS sequence"/>
</dbReference>
<keyword evidence="8" id="KW-1185">Reference proteome</keyword>
<evidence type="ECO:0000256" key="3">
    <source>
        <dbReference type="ARBA" id="ARBA00023125"/>
    </source>
</evidence>
<dbReference type="InterPro" id="IPR036390">
    <property type="entry name" value="WH_DNA-bd_sf"/>
</dbReference>
<dbReference type="Gene3D" id="3.40.190.10">
    <property type="entry name" value="Periplasmic binding protein-like II"/>
    <property type="match status" value="2"/>
</dbReference>
<protein>
    <submittedName>
        <fullName evidence="7">Hydrogen peroxide-inducible genes activator</fullName>
    </submittedName>
</protein>
<dbReference type="PRINTS" id="PR00039">
    <property type="entry name" value="HTHLYSR"/>
</dbReference>
<dbReference type="SUPFAM" id="SSF46785">
    <property type="entry name" value="Winged helix' DNA-binding domain"/>
    <property type="match status" value="1"/>
</dbReference>
<proteinExistence type="inferred from homology"/>
<evidence type="ECO:0000259" key="6">
    <source>
        <dbReference type="PROSITE" id="PS50931"/>
    </source>
</evidence>
<reference evidence="7 8" key="1">
    <citation type="submission" date="2024-02" db="EMBL/GenBank/DDBJ databases">
        <title>Marinospirillum sp. MEB 164 isolated from Lonar lake sediment.</title>
        <authorList>
            <person name="Joshi A."/>
            <person name="Thite S."/>
        </authorList>
    </citation>
    <scope>NUCLEOTIDE SEQUENCE [LARGE SCALE GENOMIC DNA]</scope>
    <source>
        <strain evidence="7 8">MEB164</strain>
    </source>
</reference>
<dbReference type="SUPFAM" id="SSF53850">
    <property type="entry name" value="Periplasmic binding protein-like II"/>
    <property type="match status" value="1"/>
</dbReference>
<dbReference type="EMBL" id="JBANFI010000002">
    <property type="protein sequence ID" value="MFK7160161.1"/>
    <property type="molecule type" value="Genomic_DNA"/>
</dbReference>
<comment type="similarity">
    <text evidence="1">Belongs to the LysR transcriptional regulatory family.</text>
</comment>
<keyword evidence="4" id="KW-0010">Activator</keyword>
<comment type="caution">
    <text evidence="7">The sequence shown here is derived from an EMBL/GenBank/DDBJ whole genome shotgun (WGS) entry which is preliminary data.</text>
</comment>
<accession>A0ABW8PVZ1</accession>
<dbReference type="CDD" id="cd08411">
    <property type="entry name" value="PBP2_OxyR"/>
    <property type="match status" value="1"/>
</dbReference>
<dbReference type="Gene3D" id="1.10.10.10">
    <property type="entry name" value="Winged helix-like DNA-binding domain superfamily/Winged helix DNA-binding domain"/>
    <property type="match status" value="1"/>
</dbReference>
<dbReference type="Pfam" id="PF00126">
    <property type="entry name" value="HTH_1"/>
    <property type="match status" value="1"/>
</dbReference>